<keyword evidence="2" id="KW-1185">Reference proteome</keyword>
<sequence>MFYRLKSILTRLRASDSRALEEAFLADSTSLVDLEQRLRRLDMARLGLIARPW</sequence>
<evidence type="ECO:0000313" key="1">
    <source>
        <dbReference type="EMBL" id="MDQ2065036.1"/>
    </source>
</evidence>
<dbReference type="EMBL" id="JAVDBT010000001">
    <property type="protein sequence ID" value="MDQ2065036.1"/>
    <property type="molecule type" value="Genomic_DNA"/>
</dbReference>
<dbReference type="Pfam" id="PF12086">
    <property type="entry name" value="DUF3563"/>
    <property type="match status" value="1"/>
</dbReference>
<evidence type="ECO:0000313" key="2">
    <source>
        <dbReference type="Proteomes" id="UP001239680"/>
    </source>
</evidence>
<accession>A0ABU0VTJ9</accession>
<comment type="caution">
    <text evidence="1">The sequence shown here is derived from an EMBL/GenBank/DDBJ whole genome shotgun (WGS) entry which is preliminary data.</text>
</comment>
<protein>
    <submittedName>
        <fullName evidence="1">DUF3563 family protein</fullName>
    </submittedName>
</protein>
<dbReference type="RefSeq" id="WP_306678676.1">
    <property type="nucleotide sequence ID" value="NZ_JAVDBT010000001.1"/>
</dbReference>
<reference evidence="1 2" key="1">
    <citation type="submission" date="2023-08" db="EMBL/GenBank/DDBJ databases">
        <title>Characterization of two Paracoccaceae strains isolated from Phycosphere and proposal of Xinfangfangia lacusdiani sp. nov.</title>
        <authorList>
            <person name="Deng Y."/>
            <person name="Zhang Y.Q."/>
        </authorList>
    </citation>
    <scope>NUCLEOTIDE SEQUENCE [LARGE SCALE GENOMIC DNA]</scope>
    <source>
        <strain evidence="1 2">CPCC 101601</strain>
    </source>
</reference>
<dbReference type="Proteomes" id="UP001239680">
    <property type="component" value="Unassembled WGS sequence"/>
</dbReference>
<name>A0ABU0VTJ9_9RHOB</name>
<dbReference type="InterPro" id="IPR021946">
    <property type="entry name" value="DUF3563"/>
</dbReference>
<gene>
    <name evidence="1" type="ORF">Q9295_01510</name>
</gene>
<organism evidence="1 2">
    <name type="scientific">Pseudogemmobacter lacusdianii</name>
    <dbReference type="NCBI Taxonomy" id="3069608"/>
    <lineage>
        <taxon>Bacteria</taxon>
        <taxon>Pseudomonadati</taxon>
        <taxon>Pseudomonadota</taxon>
        <taxon>Alphaproteobacteria</taxon>
        <taxon>Rhodobacterales</taxon>
        <taxon>Paracoccaceae</taxon>
        <taxon>Pseudogemmobacter</taxon>
    </lineage>
</organism>
<proteinExistence type="predicted"/>